<dbReference type="RefSeq" id="WP_034345084.1">
    <property type="nucleotide sequence ID" value="NZ_FZNG01000035.1"/>
</dbReference>
<dbReference type="InterPro" id="IPR018306">
    <property type="entry name" value="Phage_T5_Orf172_DNA-bd"/>
</dbReference>
<dbReference type="AlphaFoldDB" id="A0A099VDA5"/>
<evidence type="ECO:0000259" key="1">
    <source>
        <dbReference type="Pfam" id="PF10544"/>
    </source>
</evidence>
<proteinExistence type="predicted"/>
<accession>A0A099VDA5</accession>
<dbReference type="Pfam" id="PF10544">
    <property type="entry name" value="T5orf172"/>
    <property type="match status" value="1"/>
</dbReference>
<dbReference type="GO" id="GO:0032259">
    <property type="term" value="P:methylation"/>
    <property type="evidence" value="ECO:0007669"/>
    <property type="project" value="UniProtKB-KW"/>
</dbReference>
<keyword evidence="2" id="KW-0808">Transferase</keyword>
<protein>
    <submittedName>
        <fullName evidence="2">DNA methyltransferase</fullName>
    </submittedName>
</protein>
<keyword evidence="2" id="KW-0489">Methyltransferase</keyword>
<sequence length="428" mass="50137">MKQYLYIIQASKEPSKCKIGITNDLERRLKEYNSITGISLDNTYSYLFTCEVSDMRQIEQDIKNQFPHLREYRSREIYFFNQSLFDMYVDFIQSHPCFLTKSNTKESKKQTIIKPANTPTMKERGVTRKTLLDKARKIKDDEFYTRMEDVEKELSMYPTKIWKDKVVFCNCDDAIGSNRDYTDSSAFSLYFIKHFFRLKLKKLICTHYGSRADLFNAGTQGYIFTKEGARELLNTPKGYNGGFEEAESLRILNEEADIVCTNPPFSRAAEYWQILISSKKKFIIISNITNCVTTAFIHYFMVKKVWAGYTRVDWYLNPKRVPVQAAGHFFTNFPIKDRPTKSRLKFMPLIEIPDVYKRFDDDGILSVDNNYIPSDYDEPFAVSARQILNGVLECGFKVARKTKYMPHIDGQEKFARVLIQKIQDQDEK</sequence>
<reference evidence="2 3" key="1">
    <citation type="journal article" date="2014" name="Genome Announc.">
        <title>Draft genome sequences of eight enterohepatic helicobacter species isolated from both laboratory and wild rodents.</title>
        <authorList>
            <person name="Sheh A."/>
            <person name="Shen Z."/>
            <person name="Fox J.G."/>
        </authorList>
    </citation>
    <scope>NUCLEOTIDE SEQUENCE [LARGE SCALE GENOMIC DNA]</scope>
    <source>
        <strain evidence="2 3">ATCC 700114</strain>
    </source>
</reference>
<feature type="domain" description="Bacteriophage T5 Orf172 DNA-binding" evidence="1">
    <location>
        <begin position="3"/>
        <end position="75"/>
    </location>
</feature>
<evidence type="ECO:0000313" key="3">
    <source>
        <dbReference type="Proteomes" id="UP000029878"/>
    </source>
</evidence>
<evidence type="ECO:0000313" key="2">
    <source>
        <dbReference type="EMBL" id="TLD84637.1"/>
    </source>
</evidence>
<dbReference type="Pfam" id="PF13651">
    <property type="entry name" value="EcoRI_methylase"/>
    <property type="match status" value="1"/>
</dbReference>
<comment type="caution">
    <text evidence="2">The sequence shown here is derived from an EMBL/GenBank/DDBJ whole genome shotgun (WGS) entry which is preliminary data.</text>
</comment>
<name>A0A099VDA5_9HELI</name>
<organism evidence="2 3">
    <name type="scientific">Helicobacter trogontum</name>
    <dbReference type="NCBI Taxonomy" id="50960"/>
    <lineage>
        <taxon>Bacteria</taxon>
        <taxon>Pseudomonadati</taxon>
        <taxon>Campylobacterota</taxon>
        <taxon>Epsilonproteobacteria</taxon>
        <taxon>Campylobacterales</taxon>
        <taxon>Helicobacteraceae</taxon>
        <taxon>Helicobacter</taxon>
    </lineage>
</organism>
<dbReference type="InterPro" id="IPR025247">
    <property type="entry name" value="EcoRI-like_methylase"/>
</dbReference>
<dbReference type="OrthoDB" id="9774673at2"/>
<gene>
    <name evidence="2" type="ORF">LS81_001095</name>
</gene>
<dbReference type="Proteomes" id="UP000029878">
    <property type="component" value="Unassembled WGS sequence"/>
</dbReference>
<dbReference type="EMBL" id="JRPL02000002">
    <property type="protein sequence ID" value="TLD84637.1"/>
    <property type="molecule type" value="Genomic_DNA"/>
</dbReference>
<dbReference type="GO" id="GO:0008168">
    <property type="term" value="F:methyltransferase activity"/>
    <property type="evidence" value="ECO:0007669"/>
    <property type="project" value="UniProtKB-KW"/>
</dbReference>